<dbReference type="EMBL" id="KL363602">
    <property type="protein sequence ID" value="KFD45258.1"/>
    <property type="molecule type" value="Genomic_DNA"/>
</dbReference>
<evidence type="ECO:0000313" key="2">
    <source>
        <dbReference type="Proteomes" id="UP000030764"/>
    </source>
</evidence>
<accession>A0A085LJW2</accession>
<proteinExistence type="predicted"/>
<evidence type="ECO:0000313" key="1">
    <source>
        <dbReference type="EMBL" id="KFD45258.1"/>
    </source>
</evidence>
<protein>
    <submittedName>
        <fullName evidence="1">Uncharacterized protein</fullName>
    </submittedName>
</protein>
<sequence>MWAPRNTDNAWMVLYSHAFTEESYVENIKHGADSDFTWLSINETTEQYLKDVLKKTYPTETAEKLMEPTGSIKEKLLLVQKLDVVRQTIDLSNCAALFNPFVPMGLPVDAFLGILTLAVFYF</sequence>
<reference evidence="1 2" key="1">
    <citation type="journal article" date="2014" name="Nat. Genet.">
        <title>Genome and transcriptome of the porcine whipworm Trichuris suis.</title>
        <authorList>
            <person name="Jex A.R."/>
            <person name="Nejsum P."/>
            <person name="Schwarz E.M."/>
            <person name="Hu L."/>
            <person name="Young N.D."/>
            <person name="Hall R.S."/>
            <person name="Korhonen P.K."/>
            <person name="Liao S."/>
            <person name="Thamsborg S."/>
            <person name="Xia J."/>
            <person name="Xu P."/>
            <person name="Wang S."/>
            <person name="Scheerlinck J.P."/>
            <person name="Hofmann A."/>
            <person name="Sternberg P.W."/>
            <person name="Wang J."/>
            <person name="Gasser R.B."/>
        </authorList>
    </citation>
    <scope>NUCLEOTIDE SEQUENCE [LARGE SCALE GENOMIC DNA]</scope>
    <source>
        <strain evidence="1">DCEP-RM93M</strain>
    </source>
</reference>
<organism evidence="1 2">
    <name type="scientific">Trichuris suis</name>
    <name type="common">pig whipworm</name>
    <dbReference type="NCBI Taxonomy" id="68888"/>
    <lineage>
        <taxon>Eukaryota</taxon>
        <taxon>Metazoa</taxon>
        <taxon>Ecdysozoa</taxon>
        <taxon>Nematoda</taxon>
        <taxon>Enoplea</taxon>
        <taxon>Dorylaimia</taxon>
        <taxon>Trichinellida</taxon>
        <taxon>Trichuridae</taxon>
        <taxon>Trichuris</taxon>
    </lineage>
</organism>
<dbReference type="AlphaFoldDB" id="A0A085LJW2"/>
<name>A0A085LJW2_9BILA</name>
<gene>
    <name evidence="1" type="ORF">M513_13867</name>
</gene>
<dbReference type="Proteomes" id="UP000030764">
    <property type="component" value="Unassembled WGS sequence"/>
</dbReference>
<keyword evidence="2" id="KW-1185">Reference proteome</keyword>